<accession>A0AC61Y3T7</accession>
<evidence type="ECO:0000313" key="1">
    <source>
        <dbReference type="EMBL" id="VVU99105.1"/>
    </source>
</evidence>
<keyword evidence="2" id="KW-1185">Reference proteome</keyword>
<gene>
    <name evidence="1" type="ORF">FVB9532_00357</name>
</gene>
<dbReference type="Proteomes" id="UP000356253">
    <property type="component" value="Unassembled WGS sequence"/>
</dbReference>
<proteinExistence type="predicted"/>
<comment type="caution">
    <text evidence="1">The sequence shown here is derived from an EMBL/GenBank/DDBJ whole genome shotgun (WGS) entry which is preliminary data.</text>
</comment>
<dbReference type="EMBL" id="CABVMM010000001">
    <property type="protein sequence ID" value="VVU99105.1"/>
    <property type="molecule type" value="Genomic_DNA"/>
</dbReference>
<organism evidence="1 2">
    <name type="scientific">Mesonia oceanica</name>
    <dbReference type="NCBI Taxonomy" id="2687242"/>
    <lineage>
        <taxon>Bacteria</taxon>
        <taxon>Pseudomonadati</taxon>
        <taxon>Bacteroidota</taxon>
        <taxon>Flavobacteriia</taxon>
        <taxon>Flavobacteriales</taxon>
        <taxon>Flavobacteriaceae</taxon>
        <taxon>Mesonia</taxon>
    </lineage>
</organism>
<evidence type="ECO:0000313" key="2">
    <source>
        <dbReference type="Proteomes" id="UP000356253"/>
    </source>
</evidence>
<sequence length="183" mass="21000">MKKIYSILLFAFIATAFISCNNDDDNNSSNLNNELLVNGKTYPLKAGALEYYGNESGNHSSGLILVTTEVNENEEAEDEFFNSIFFEIFTSERTIGTREYKFFEGELANTFSDFSEIKIMTETEDMIDIDNYELTAGVLNIISLNPYEVTFKGKARNWDDETDIVDFEGHYKGNLYEYDYSEE</sequence>
<reference evidence="1" key="1">
    <citation type="submission" date="2019-09" db="EMBL/GenBank/DDBJ databases">
        <authorList>
            <person name="Rodrigo-Torres L."/>
            <person name="Arahal R. D."/>
            <person name="Lucena T."/>
        </authorList>
    </citation>
    <scope>NUCLEOTIDE SEQUENCE</scope>
    <source>
        <strain evidence="1">ISS653</strain>
    </source>
</reference>
<protein>
    <submittedName>
        <fullName evidence="1">Uncharacterized protein</fullName>
    </submittedName>
</protein>
<name>A0AC61Y3T7_9FLAO</name>